<dbReference type="Gene3D" id="3.20.20.105">
    <property type="entry name" value="Queuine tRNA-ribosyltransferase-like"/>
    <property type="match status" value="1"/>
</dbReference>
<keyword evidence="3" id="KW-1185">Reference proteome</keyword>
<evidence type="ECO:0000313" key="3">
    <source>
        <dbReference type="Proteomes" id="UP001363010"/>
    </source>
</evidence>
<dbReference type="EMBL" id="JBBKZV010000013">
    <property type="protein sequence ID" value="MEJ8824298.1"/>
    <property type="molecule type" value="Genomic_DNA"/>
</dbReference>
<evidence type="ECO:0000259" key="1">
    <source>
        <dbReference type="Pfam" id="PF01702"/>
    </source>
</evidence>
<dbReference type="Pfam" id="PF01702">
    <property type="entry name" value="TGT"/>
    <property type="match status" value="1"/>
</dbReference>
<dbReference type="InterPro" id="IPR053537">
    <property type="entry name" value="DNA-guanine_TGase"/>
</dbReference>
<accession>A0ABU8W3U9</accession>
<evidence type="ECO:0000313" key="2">
    <source>
        <dbReference type="EMBL" id="MEJ8824298.1"/>
    </source>
</evidence>
<dbReference type="RefSeq" id="WP_340365334.1">
    <property type="nucleotide sequence ID" value="NZ_JBBKZV010000013.1"/>
</dbReference>
<comment type="caution">
    <text evidence="2">The sequence shown here is derived from an EMBL/GenBank/DDBJ whole genome shotgun (WGS) entry which is preliminary data.</text>
</comment>
<name>A0ABU8W3U9_9BURK</name>
<dbReference type="Proteomes" id="UP001363010">
    <property type="component" value="Unassembled WGS sequence"/>
</dbReference>
<protein>
    <submittedName>
        <fullName evidence="2">tRNA-guanine transglycosylase DpdA</fullName>
    </submittedName>
</protein>
<dbReference type="SUPFAM" id="SSF51713">
    <property type="entry name" value="tRNA-guanine transglycosylase"/>
    <property type="match status" value="1"/>
</dbReference>
<sequence>MKFLYSDTQDYVDPAYDFINDRNAPTRERYWGDVYAHEMMKPPPYDGLLVSMSAVRQAEGVASSKVRYSTKEEQRMLRDGARKFLRYDGPEFKDCMLMGDCGAFAYVEHEKPAYSPEEVVEFYIEAGFTHGVSPDHIIFDCDLSNPPKSKMPEATQKRFRITLDNAKAFLKLVKEEGHPFEPMGAVQGWSPASMAEAAVELEKMGYKYLAIGGLVPLRVDAIHVVLRALRDAIKPETKIHLLGFAKADQIQEFTGYGITSFDSTSPLIRAFKDNKSNYYMGSPTGTGLDYYTAIRIPQAIENFRLVQGIKRGIFSAEDLQRREQKALKALRSFDRGEETAAKTLTAVMDYHRFLVEGESEDTAKHQRELAKMRELVGRTLQDAPWKRCGCDVCRDAGVEVIIFRSSNRNKRRGFHNLGVYHKHLKATMENAQ</sequence>
<organism evidence="2 3">
    <name type="scientific">Variovorax humicola</name>
    <dbReference type="NCBI Taxonomy" id="1769758"/>
    <lineage>
        <taxon>Bacteria</taxon>
        <taxon>Pseudomonadati</taxon>
        <taxon>Pseudomonadota</taxon>
        <taxon>Betaproteobacteria</taxon>
        <taxon>Burkholderiales</taxon>
        <taxon>Comamonadaceae</taxon>
        <taxon>Variovorax</taxon>
    </lineage>
</organism>
<feature type="domain" description="tRNA-guanine(15) transglycosylase-like" evidence="1">
    <location>
        <begin position="77"/>
        <end position="270"/>
    </location>
</feature>
<proteinExistence type="predicted"/>
<reference evidence="2 3" key="1">
    <citation type="submission" date="2024-03" db="EMBL/GenBank/DDBJ databases">
        <title>Novel species of the genus Variovorax.</title>
        <authorList>
            <person name="Liu Q."/>
            <person name="Xin Y.-H."/>
        </authorList>
    </citation>
    <scope>NUCLEOTIDE SEQUENCE [LARGE SCALE GENOMIC DNA]</scope>
    <source>
        <strain evidence="2 3">KACC 18501</strain>
    </source>
</reference>
<dbReference type="NCBIfam" id="NF041059">
    <property type="entry name" value="DpdA"/>
    <property type="match status" value="1"/>
</dbReference>
<dbReference type="InterPro" id="IPR002616">
    <property type="entry name" value="tRNA_ribo_trans-like"/>
</dbReference>
<dbReference type="InterPro" id="IPR036511">
    <property type="entry name" value="TGT-like_sf"/>
</dbReference>
<gene>
    <name evidence="2" type="primary">dpdA</name>
    <name evidence="2" type="ORF">WKW80_20035</name>
</gene>